<dbReference type="EMBL" id="CP045897">
    <property type="protein sequence ID" value="QQP51085.1"/>
    <property type="molecule type" value="Genomic_DNA"/>
</dbReference>
<proteinExistence type="predicted"/>
<gene>
    <name evidence="1" type="ORF">FKW44_012310</name>
</gene>
<dbReference type="AlphaFoldDB" id="A0A7T8KAT4"/>
<evidence type="ECO:0000313" key="1">
    <source>
        <dbReference type="EMBL" id="QQP51085.1"/>
    </source>
</evidence>
<protein>
    <submittedName>
        <fullName evidence="1">Uncharacterized protein</fullName>
    </submittedName>
</protein>
<keyword evidence="2" id="KW-1185">Reference proteome</keyword>
<dbReference type="Proteomes" id="UP000595437">
    <property type="component" value="Chromosome 8"/>
</dbReference>
<sequence>IPDYHLNTCLKSEEPYSDLKVLLKRLCVGSKQQLVKYFMNLALEAYNVTVCQTEVRAWDLINEITKDSTNFNETLVKHMVLKCIPSSSRQHLMQSFTHPYEFIRFARTEESA</sequence>
<accession>A0A7T8KAT4</accession>
<reference evidence="2" key="1">
    <citation type="submission" date="2021-01" db="EMBL/GenBank/DDBJ databases">
        <title>Caligus Genome Assembly.</title>
        <authorList>
            <person name="Gallardo-Escarate C."/>
        </authorList>
    </citation>
    <scope>NUCLEOTIDE SEQUENCE [LARGE SCALE GENOMIC DNA]</scope>
</reference>
<feature type="non-terminal residue" evidence="1">
    <location>
        <position position="112"/>
    </location>
</feature>
<organism evidence="1 2">
    <name type="scientific">Caligus rogercresseyi</name>
    <name type="common">Sea louse</name>
    <dbReference type="NCBI Taxonomy" id="217165"/>
    <lineage>
        <taxon>Eukaryota</taxon>
        <taxon>Metazoa</taxon>
        <taxon>Ecdysozoa</taxon>
        <taxon>Arthropoda</taxon>
        <taxon>Crustacea</taxon>
        <taxon>Multicrustacea</taxon>
        <taxon>Hexanauplia</taxon>
        <taxon>Copepoda</taxon>
        <taxon>Siphonostomatoida</taxon>
        <taxon>Caligidae</taxon>
        <taxon>Caligus</taxon>
    </lineage>
</organism>
<evidence type="ECO:0000313" key="2">
    <source>
        <dbReference type="Proteomes" id="UP000595437"/>
    </source>
</evidence>
<name>A0A7T8KAT4_CALRO</name>
<feature type="non-terminal residue" evidence="1">
    <location>
        <position position="1"/>
    </location>
</feature>